<dbReference type="InterPro" id="IPR027417">
    <property type="entry name" value="P-loop_NTPase"/>
</dbReference>
<dbReference type="SUPFAM" id="SSF52540">
    <property type="entry name" value="P-loop containing nucleoside triphosphate hydrolases"/>
    <property type="match status" value="1"/>
</dbReference>
<organism evidence="3 4">
    <name type="scientific">Polyangium fumosum</name>
    <dbReference type="NCBI Taxonomy" id="889272"/>
    <lineage>
        <taxon>Bacteria</taxon>
        <taxon>Pseudomonadati</taxon>
        <taxon>Myxococcota</taxon>
        <taxon>Polyangia</taxon>
        <taxon>Polyangiales</taxon>
        <taxon>Polyangiaceae</taxon>
        <taxon>Polyangium</taxon>
    </lineage>
</organism>
<dbReference type="Proteomes" id="UP000309215">
    <property type="component" value="Unassembled WGS sequence"/>
</dbReference>
<dbReference type="GO" id="GO:0006302">
    <property type="term" value="P:double-strand break repair"/>
    <property type="evidence" value="ECO:0007669"/>
    <property type="project" value="InterPro"/>
</dbReference>
<dbReference type="PANTHER" id="PTHR43581">
    <property type="entry name" value="ATP/GTP PHOSPHATASE"/>
    <property type="match status" value="1"/>
</dbReference>
<dbReference type="EMBL" id="SSMQ01000015">
    <property type="protein sequence ID" value="TKD07912.1"/>
    <property type="molecule type" value="Genomic_DNA"/>
</dbReference>
<dbReference type="Pfam" id="PF13476">
    <property type="entry name" value="AAA_23"/>
    <property type="match status" value="1"/>
</dbReference>
<dbReference type="InterPro" id="IPR003959">
    <property type="entry name" value="ATPase_AAA_core"/>
</dbReference>
<evidence type="ECO:0000313" key="4">
    <source>
        <dbReference type="Proteomes" id="UP000309215"/>
    </source>
</evidence>
<dbReference type="GO" id="GO:0016887">
    <property type="term" value="F:ATP hydrolysis activity"/>
    <property type="evidence" value="ECO:0007669"/>
    <property type="project" value="InterPro"/>
</dbReference>
<evidence type="ECO:0000259" key="2">
    <source>
        <dbReference type="Pfam" id="PF13476"/>
    </source>
</evidence>
<name>A0A4U1JDR2_9BACT</name>
<sequence>MLLAAKAARAHDSGRRGPMHIRKILIENIRCFDRVELDLTRPDGSLAGWTVLAGRNGTGKSTLLKAIALAVAGPEVARSLQKSFVDWVRTSQRKAQITTELECSVGDWIGDDEAWREERTHFWTGLSWETSSGDGEPFLWTPQDVVLLVPSLSEYPPDPHQYRGPWHNNPSGWFIAAYGPLRRLGFRDDYKQPGPQMQAGLASLFDEDVTLAESIHWLKDIHAIRLDLQDRASRTSEAEAKTLLDDARKHALVYENVLSLLNDGLLPPGSSVVSLDMQRGLLVKQDGVTLALRSLSDGYRAALALVFDIVRQMYRCFGERLEISRREVDGKHVVQVEHQGIVLIDEVDAHLHVSWQQRIGFWLKEHFPNVQFIVTTHSPFVCQAADPKGLIRLPTPGSGERVEHVSDDLYNTAVYGDVDDAVMTALFGLERAHSDHAEALRSRVAKLQAKMMRGHATPDEKEEMYRLSARLPKTGSALVQQTLRKLGDPG</sequence>
<dbReference type="InterPro" id="IPR051396">
    <property type="entry name" value="Bact_Antivir_Def_Nuclease"/>
</dbReference>
<dbReference type="GO" id="GO:0005524">
    <property type="term" value="F:ATP binding"/>
    <property type="evidence" value="ECO:0007669"/>
    <property type="project" value="InterPro"/>
</dbReference>
<reference evidence="3 4" key="1">
    <citation type="submission" date="2019-04" db="EMBL/GenBank/DDBJ databases">
        <authorList>
            <person name="Li Y."/>
            <person name="Wang J."/>
        </authorList>
    </citation>
    <scope>NUCLEOTIDE SEQUENCE [LARGE SCALE GENOMIC DNA]</scope>
    <source>
        <strain evidence="3 4">DSM 14668</strain>
    </source>
</reference>
<protein>
    <submittedName>
        <fullName evidence="3">AAA family ATPase</fullName>
    </submittedName>
</protein>
<dbReference type="Pfam" id="PF13304">
    <property type="entry name" value="AAA_21"/>
    <property type="match status" value="1"/>
</dbReference>
<keyword evidence="4" id="KW-1185">Reference proteome</keyword>
<dbReference type="OrthoDB" id="9784297at2"/>
<evidence type="ECO:0000259" key="1">
    <source>
        <dbReference type="Pfam" id="PF13304"/>
    </source>
</evidence>
<dbReference type="Gene3D" id="3.40.50.300">
    <property type="entry name" value="P-loop containing nucleotide triphosphate hydrolases"/>
    <property type="match status" value="2"/>
</dbReference>
<feature type="domain" description="Rad50/SbcC-type AAA" evidence="2">
    <location>
        <begin position="23"/>
        <end position="75"/>
    </location>
</feature>
<dbReference type="AlphaFoldDB" id="A0A4U1JDR2"/>
<feature type="domain" description="ATPase AAA-type core" evidence="1">
    <location>
        <begin position="247"/>
        <end position="381"/>
    </location>
</feature>
<dbReference type="InterPro" id="IPR038729">
    <property type="entry name" value="Rad50/SbcC_AAA"/>
</dbReference>
<gene>
    <name evidence="3" type="ORF">E8A74_16630</name>
</gene>
<dbReference type="PANTHER" id="PTHR43581:SF2">
    <property type="entry name" value="EXCINUCLEASE ATPASE SUBUNIT"/>
    <property type="match status" value="1"/>
</dbReference>
<evidence type="ECO:0000313" key="3">
    <source>
        <dbReference type="EMBL" id="TKD07912.1"/>
    </source>
</evidence>
<proteinExistence type="predicted"/>
<accession>A0A4U1JDR2</accession>
<comment type="caution">
    <text evidence="3">The sequence shown here is derived from an EMBL/GenBank/DDBJ whole genome shotgun (WGS) entry which is preliminary data.</text>
</comment>